<dbReference type="InterPro" id="IPR015424">
    <property type="entry name" value="PyrdxlP-dep_Trfase"/>
</dbReference>
<keyword evidence="5" id="KW-0663">Pyridoxal phosphate</keyword>
<reference evidence="8" key="1">
    <citation type="submission" date="2021-01" db="EMBL/GenBank/DDBJ databases">
        <authorList>
            <person name="Corre E."/>
            <person name="Pelletier E."/>
            <person name="Niang G."/>
            <person name="Scheremetjew M."/>
            <person name="Finn R."/>
            <person name="Kale V."/>
            <person name="Holt S."/>
            <person name="Cochrane G."/>
            <person name="Meng A."/>
            <person name="Brown T."/>
            <person name="Cohen L."/>
        </authorList>
    </citation>
    <scope>NUCLEOTIDE SEQUENCE</scope>
    <source>
        <strain evidence="8">DIVA3 518/3/11/1/6</strain>
    </source>
</reference>
<keyword evidence="4" id="KW-0808">Transferase</keyword>
<dbReference type="AlphaFoldDB" id="A0A7S4IE03"/>
<evidence type="ECO:0000256" key="6">
    <source>
        <dbReference type="ARBA" id="ARBA00025785"/>
    </source>
</evidence>
<sequence length="400" mass="44779">MEKEEVKKVFASDVIKRAQAYLDHLNVNGTGPYSHSQGVELVREEVAEFIGNRDGYKASPNDIFLTNGASSGVDMMLRMSIRNPKDGIMIPIPQYPLYSATIPMYNGTSIPYYLNEESLWDMSLDEMNRAFKEASDNGVLPRGLVVINPGNPTGQCLTVDSMKQIIEFCAKNDVVLMADEVYQENIYGDTEFNSFRKVVFDQGAEKDLQMVSFHSISKGFLGECGKRGGYFELMNFDEETRGLIYKIASIGLCSNVTGQIMMGLSCNPPKKGDASFEKYESEKQDILSSLKRRAQKLVKCLNSLEGVSCQPASGSMYAFPQITLPEKAIEEANRLGKAPDMFYCLELLRETGICVVPGSGFGQKDGTYHFRTTFLPNEKYIDEVNDRMGTFHKNFLSKFK</sequence>
<evidence type="ECO:0000256" key="5">
    <source>
        <dbReference type="ARBA" id="ARBA00022898"/>
    </source>
</evidence>
<dbReference type="InterPro" id="IPR015421">
    <property type="entry name" value="PyrdxlP-dep_Trfase_major"/>
</dbReference>
<evidence type="ECO:0000256" key="1">
    <source>
        <dbReference type="ARBA" id="ARBA00001933"/>
    </source>
</evidence>
<dbReference type="FunFam" id="3.40.640.10:FF:000012">
    <property type="entry name" value="alanine aminotransferase 2"/>
    <property type="match status" value="1"/>
</dbReference>
<dbReference type="FunFam" id="3.90.1150.10:FF:000010">
    <property type="entry name" value="Alanine aminotransferase 2"/>
    <property type="match status" value="1"/>
</dbReference>
<dbReference type="PANTHER" id="PTHR11751:SF29">
    <property type="entry name" value="ALANINE TRANSAMINASE"/>
    <property type="match status" value="1"/>
</dbReference>
<evidence type="ECO:0000313" key="8">
    <source>
        <dbReference type="EMBL" id="CAE2226488.1"/>
    </source>
</evidence>
<evidence type="ECO:0000256" key="4">
    <source>
        <dbReference type="ARBA" id="ARBA00022679"/>
    </source>
</evidence>
<dbReference type="Gene3D" id="1.10.287.1970">
    <property type="match status" value="1"/>
</dbReference>
<dbReference type="InterPro" id="IPR004839">
    <property type="entry name" value="Aminotransferase_I/II_large"/>
</dbReference>
<evidence type="ECO:0000259" key="7">
    <source>
        <dbReference type="Pfam" id="PF00155"/>
    </source>
</evidence>
<organism evidence="8">
    <name type="scientific">Vannella robusta</name>
    <dbReference type="NCBI Taxonomy" id="1487602"/>
    <lineage>
        <taxon>Eukaryota</taxon>
        <taxon>Amoebozoa</taxon>
        <taxon>Discosea</taxon>
        <taxon>Flabellinia</taxon>
        <taxon>Vannellidae</taxon>
        <taxon>Vannella</taxon>
    </lineage>
</organism>
<comment type="similarity">
    <text evidence="6">Belongs to the class-I pyridoxal-phosphate-dependent aminotransferase family. Alanine aminotransferase subfamily.</text>
</comment>
<dbReference type="UniPathway" id="UPA00528">
    <property type="reaction ID" value="UER00586"/>
</dbReference>
<accession>A0A7S4IE03</accession>
<comment type="subunit">
    <text evidence="2">Homodimer.</text>
</comment>
<dbReference type="InterPro" id="IPR015422">
    <property type="entry name" value="PyrdxlP-dep_Trfase_small"/>
</dbReference>
<dbReference type="GO" id="GO:0042853">
    <property type="term" value="P:L-alanine catabolic process"/>
    <property type="evidence" value="ECO:0007669"/>
    <property type="project" value="UniProtKB-UniPathway"/>
</dbReference>
<comment type="cofactor">
    <cofactor evidence="1">
        <name>pyridoxal 5'-phosphate</name>
        <dbReference type="ChEBI" id="CHEBI:597326"/>
    </cofactor>
</comment>
<feature type="domain" description="Aminotransferase class I/classII large" evidence="7">
    <location>
        <begin position="18"/>
        <end position="384"/>
    </location>
</feature>
<dbReference type="Pfam" id="PF00155">
    <property type="entry name" value="Aminotran_1_2"/>
    <property type="match status" value="1"/>
</dbReference>
<evidence type="ECO:0000256" key="2">
    <source>
        <dbReference type="ARBA" id="ARBA00011738"/>
    </source>
</evidence>
<proteinExistence type="inferred from homology"/>
<gene>
    <name evidence="8" type="ORF">VSP0166_LOCUS11310</name>
</gene>
<dbReference type="InterPro" id="IPR045088">
    <property type="entry name" value="ALAT1/2-like"/>
</dbReference>
<dbReference type="PANTHER" id="PTHR11751">
    <property type="entry name" value="ALANINE AMINOTRANSFERASE"/>
    <property type="match status" value="1"/>
</dbReference>
<dbReference type="Gene3D" id="3.40.640.10">
    <property type="entry name" value="Type I PLP-dependent aspartate aminotransferase-like (Major domain)"/>
    <property type="match status" value="1"/>
</dbReference>
<dbReference type="GO" id="GO:0030170">
    <property type="term" value="F:pyridoxal phosphate binding"/>
    <property type="evidence" value="ECO:0007669"/>
    <property type="project" value="InterPro"/>
</dbReference>
<dbReference type="GO" id="GO:0008483">
    <property type="term" value="F:transaminase activity"/>
    <property type="evidence" value="ECO:0007669"/>
    <property type="project" value="UniProtKB-KW"/>
</dbReference>
<dbReference type="CDD" id="cd00609">
    <property type="entry name" value="AAT_like"/>
    <property type="match status" value="1"/>
</dbReference>
<dbReference type="Gene3D" id="3.90.1150.10">
    <property type="entry name" value="Aspartate Aminotransferase, domain 1"/>
    <property type="match status" value="1"/>
</dbReference>
<evidence type="ECO:0000256" key="3">
    <source>
        <dbReference type="ARBA" id="ARBA00022576"/>
    </source>
</evidence>
<dbReference type="EMBL" id="HBKP01015985">
    <property type="protein sequence ID" value="CAE2226488.1"/>
    <property type="molecule type" value="Transcribed_RNA"/>
</dbReference>
<protein>
    <recommendedName>
        <fullName evidence="7">Aminotransferase class I/classII large domain-containing protein</fullName>
    </recommendedName>
</protein>
<dbReference type="SUPFAM" id="SSF53383">
    <property type="entry name" value="PLP-dependent transferases"/>
    <property type="match status" value="1"/>
</dbReference>
<keyword evidence="3" id="KW-0032">Aminotransferase</keyword>
<name>A0A7S4IE03_9EUKA</name>